<feature type="domain" description="SET" evidence="1">
    <location>
        <begin position="4"/>
        <end position="118"/>
    </location>
</feature>
<protein>
    <recommendedName>
        <fullName evidence="1">SET domain-containing protein</fullName>
    </recommendedName>
</protein>
<reference evidence="2 3" key="1">
    <citation type="journal article" date="2016" name="Nat. Commun.">
        <title>Thousands of microbial genomes shed light on interconnected biogeochemical processes in an aquifer system.</title>
        <authorList>
            <person name="Anantharaman K."/>
            <person name="Brown C.T."/>
            <person name="Hug L.A."/>
            <person name="Sharon I."/>
            <person name="Castelle C.J."/>
            <person name="Probst A.J."/>
            <person name="Thomas B.C."/>
            <person name="Singh A."/>
            <person name="Wilkins M.J."/>
            <person name="Karaoz U."/>
            <person name="Brodie E.L."/>
            <person name="Williams K.H."/>
            <person name="Hubbard S.S."/>
            <person name="Banfield J.F."/>
        </authorList>
    </citation>
    <scope>NUCLEOTIDE SEQUENCE [LARGE SCALE GENOMIC DNA]</scope>
</reference>
<dbReference type="SUPFAM" id="SSF82199">
    <property type="entry name" value="SET domain"/>
    <property type="match status" value="1"/>
</dbReference>
<evidence type="ECO:0000313" key="3">
    <source>
        <dbReference type="Proteomes" id="UP000178771"/>
    </source>
</evidence>
<name>A0A1F4V4F5_UNCKA</name>
<evidence type="ECO:0000313" key="2">
    <source>
        <dbReference type="EMBL" id="OGC52058.1"/>
    </source>
</evidence>
<dbReference type="Proteomes" id="UP000178771">
    <property type="component" value="Unassembled WGS sequence"/>
</dbReference>
<dbReference type="InterPro" id="IPR046341">
    <property type="entry name" value="SET_dom_sf"/>
</dbReference>
<organism evidence="2 3">
    <name type="scientific">candidate division WWE3 bacterium RIFCSPLOWO2_01_FULL_39_13</name>
    <dbReference type="NCBI Taxonomy" id="1802624"/>
    <lineage>
        <taxon>Bacteria</taxon>
        <taxon>Katanobacteria</taxon>
    </lineage>
</organism>
<gene>
    <name evidence="2" type="ORF">A2982_02455</name>
</gene>
<dbReference type="CDD" id="cd08161">
    <property type="entry name" value="SET"/>
    <property type="match status" value="1"/>
</dbReference>
<dbReference type="EMBL" id="MEVH01000006">
    <property type="protein sequence ID" value="OGC52058.1"/>
    <property type="molecule type" value="Genomic_DNA"/>
</dbReference>
<evidence type="ECO:0000259" key="1">
    <source>
        <dbReference type="PROSITE" id="PS50280"/>
    </source>
</evidence>
<dbReference type="InterPro" id="IPR001214">
    <property type="entry name" value="SET_dom"/>
</dbReference>
<dbReference type="AlphaFoldDB" id="A0A1F4V4F5"/>
<dbReference type="Gene3D" id="2.170.270.10">
    <property type="entry name" value="SET domain"/>
    <property type="match status" value="1"/>
</dbReference>
<dbReference type="PROSITE" id="PS50280">
    <property type="entry name" value="SET"/>
    <property type="match status" value="1"/>
</dbReference>
<comment type="caution">
    <text evidence="2">The sequence shown here is derived from an EMBL/GenBank/DDBJ whole genome shotgun (WGS) entry which is preliminary data.</text>
</comment>
<dbReference type="STRING" id="1802624.A2982_02455"/>
<proteinExistence type="predicted"/>
<dbReference type="Pfam" id="PF00856">
    <property type="entry name" value="SET"/>
    <property type="match status" value="1"/>
</dbReference>
<sequence>MLLVKTKIGPSKINGIGLFADQFIPKETPVWKFMPGFDLVISKDQIQNLSEPARKQFLKYAYFNPETSKYILCFDDARFSNHSNNPNTISVDSFDDEEGVDVAARDIQEGEELTCNYKEFDGDFDYKMGNH</sequence>
<accession>A0A1F4V4F5</accession>